<proteinExistence type="predicted"/>
<dbReference type="AlphaFoldDB" id="A0A061BY92"/>
<dbReference type="Gene3D" id="3.90.190.10">
    <property type="entry name" value="Protein tyrosine phosphatase superfamily"/>
    <property type="match status" value="1"/>
</dbReference>
<protein>
    <submittedName>
        <fullName evidence="1">Tyrosine-protein phosphatase</fullName>
    </submittedName>
</protein>
<dbReference type="RefSeq" id="WP_003624692.1">
    <property type="nucleotide sequence ID" value="NZ_CAKMCN010000003.1"/>
</dbReference>
<sequence length="260" mass="28805">MAGELLPLKTVRNPRDLGGYTGFAGRKIKAGLLLRTGTVATISEEDGNYLRARGVKTIIDLRSPQECRKRPDKKLAGIQNVNIPVNSRDQTKAGASLAELARQYGLDPLAGFRHMVESYRLMVTEEHAQAAFGQVLAYLAETEGGTIYHCSEGKDRTGLVTVFLLTVLGVDPETIRQDYLLSAPYLNGYRAKRDKEARENGESLVQRANLRSLGTVNNEYLDSALITIDQEYGGMEAFLTRQLGVTPVLRDQLRAKYLEE</sequence>
<organism evidence="1">
    <name type="scientific">Lactobacillus delbrueckii subsp. bulgaricus</name>
    <dbReference type="NCBI Taxonomy" id="1585"/>
    <lineage>
        <taxon>Bacteria</taxon>
        <taxon>Bacillati</taxon>
        <taxon>Bacillota</taxon>
        <taxon>Bacilli</taxon>
        <taxon>Lactobacillales</taxon>
        <taxon>Lactobacillaceae</taxon>
        <taxon>Lactobacillus</taxon>
    </lineage>
</organism>
<dbReference type="InterPro" id="IPR026893">
    <property type="entry name" value="Tyr/Ser_Pase_IphP-type"/>
</dbReference>
<dbReference type="Pfam" id="PF13350">
    <property type="entry name" value="Y_phosphatase3"/>
    <property type="match status" value="1"/>
</dbReference>
<dbReference type="InterPro" id="IPR029021">
    <property type="entry name" value="Prot-tyrosine_phosphatase-like"/>
</dbReference>
<gene>
    <name evidence="1" type="primary">tpp</name>
</gene>
<dbReference type="GO" id="GO:0004721">
    <property type="term" value="F:phosphoprotein phosphatase activity"/>
    <property type="evidence" value="ECO:0007669"/>
    <property type="project" value="InterPro"/>
</dbReference>
<evidence type="ECO:0000313" key="1">
    <source>
        <dbReference type="EMBL" id="QPZ89270.1"/>
    </source>
</evidence>
<name>A0A061BY92_LACDE</name>
<dbReference type="EMBL" id="MW292682">
    <property type="protein sequence ID" value="QPZ89270.1"/>
    <property type="molecule type" value="Genomic_DNA"/>
</dbReference>
<accession>A0A061BY92</accession>
<dbReference type="SUPFAM" id="SSF52799">
    <property type="entry name" value="(Phosphotyrosine protein) phosphatases II"/>
    <property type="match status" value="1"/>
</dbReference>
<reference evidence="1" key="1">
    <citation type="journal article" date="2021" name="Front. Bioeng. Biotechnol.">
        <title>Use of cell envelope targeting antibiotics and antimicrobial agents as a powerful tool to select for lactic acid bacteria strains with improved texturizing ability in milk fermentations.</title>
        <authorList>
            <person name="Soerensen K.I."/>
            <person name="Kjaerbolling I."/>
            <person name="Neves A.R."/>
            <person name="Machielsen R."/>
            <person name="Johansen E."/>
        </authorList>
    </citation>
    <scope>NUCLEOTIDE SEQUENCE</scope>
    <source>
        <strain evidence="1">CHCC15470</strain>
    </source>
</reference>